<proteinExistence type="predicted"/>
<sequence length="84" mass="9486">MTRTTWRRHLLQTSRITPAGERPFHVEHFTCATSPYSLGESSVELQAPGNHSASGNRDLTTRLLPAEFRITYRGHASVEYLSTK</sequence>
<name>A0A4Y2QNT0_ARAVE</name>
<organism evidence="1 2">
    <name type="scientific">Araneus ventricosus</name>
    <name type="common">Orbweaver spider</name>
    <name type="synonym">Epeira ventricosa</name>
    <dbReference type="NCBI Taxonomy" id="182803"/>
    <lineage>
        <taxon>Eukaryota</taxon>
        <taxon>Metazoa</taxon>
        <taxon>Ecdysozoa</taxon>
        <taxon>Arthropoda</taxon>
        <taxon>Chelicerata</taxon>
        <taxon>Arachnida</taxon>
        <taxon>Araneae</taxon>
        <taxon>Araneomorphae</taxon>
        <taxon>Entelegynae</taxon>
        <taxon>Araneoidea</taxon>
        <taxon>Araneidae</taxon>
        <taxon>Araneus</taxon>
    </lineage>
</organism>
<gene>
    <name evidence="1" type="ORF">AVEN_95359_1</name>
</gene>
<dbReference type="AlphaFoldDB" id="A0A4Y2QNT0"/>
<comment type="caution">
    <text evidence="1">The sequence shown here is derived from an EMBL/GenBank/DDBJ whole genome shotgun (WGS) entry which is preliminary data.</text>
</comment>
<reference evidence="1 2" key="1">
    <citation type="journal article" date="2019" name="Sci. Rep.">
        <title>Orb-weaving spider Araneus ventricosus genome elucidates the spidroin gene catalogue.</title>
        <authorList>
            <person name="Kono N."/>
            <person name="Nakamura H."/>
            <person name="Ohtoshi R."/>
            <person name="Moran D.A.P."/>
            <person name="Shinohara A."/>
            <person name="Yoshida Y."/>
            <person name="Fujiwara M."/>
            <person name="Mori M."/>
            <person name="Tomita M."/>
            <person name="Arakawa K."/>
        </authorList>
    </citation>
    <scope>NUCLEOTIDE SEQUENCE [LARGE SCALE GENOMIC DNA]</scope>
</reference>
<evidence type="ECO:0000313" key="2">
    <source>
        <dbReference type="Proteomes" id="UP000499080"/>
    </source>
</evidence>
<dbReference type="Proteomes" id="UP000499080">
    <property type="component" value="Unassembled WGS sequence"/>
</dbReference>
<dbReference type="EMBL" id="BGPR01014385">
    <property type="protein sequence ID" value="GBN64981.1"/>
    <property type="molecule type" value="Genomic_DNA"/>
</dbReference>
<keyword evidence="2" id="KW-1185">Reference proteome</keyword>
<protein>
    <submittedName>
        <fullName evidence="1">Uncharacterized protein</fullName>
    </submittedName>
</protein>
<evidence type="ECO:0000313" key="1">
    <source>
        <dbReference type="EMBL" id="GBN64981.1"/>
    </source>
</evidence>
<accession>A0A4Y2QNT0</accession>